<organism evidence="2 3">
    <name type="scientific">Sphingobacterium corticis</name>
    <dbReference type="NCBI Taxonomy" id="1812823"/>
    <lineage>
        <taxon>Bacteria</taxon>
        <taxon>Pseudomonadati</taxon>
        <taxon>Bacteroidota</taxon>
        <taxon>Sphingobacteriia</taxon>
        <taxon>Sphingobacteriales</taxon>
        <taxon>Sphingobacteriaceae</taxon>
        <taxon>Sphingobacterium</taxon>
    </lineage>
</organism>
<protein>
    <recommendedName>
        <fullName evidence="4">Lipoprotein</fullName>
    </recommendedName>
</protein>
<name>A0ABW5NLR8_9SPHI</name>
<keyword evidence="1" id="KW-0732">Signal</keyword>
<sequence length="288" mass="32817">MKFIYLSVLLILLGSSCSKNKNIVEPEVDPEPKPEITEAFPLHLDMRAERVSIFKGVKFSLQDSLSPLENGANVMKYDFLDSLIWTIDGASKPLQLIQRRENSENYKGSWTHYFYEPGNFKAYLKGYLKGDLVVNDSTNIAVSLNNENDFLFVSWKDIKGDMKSGNIGYPVNGLEDYSYSVFHGVYDGVKSATLNLQFDDIYKLSLEERFARKKKIFSDYITKLYGSAKQFASDVEANTFYTENFKKPLDEASVIQIWQTEKANIALIGESKDLGDRGDCFIYAEPRN</sequence>
<evidence type="ECO:0000256" key="1">
    <source>
        <dbReference type="SAM" id="SignalP"/>
    </source>
</evidence>
<feature type="chain" id="PRO_5046952168" description="Lipoprotein" evidence="1">
    <location>
        <begin position="22"/>
        <end position="288"/>
    </location>
</feature>
<dbReference type="Proteomes" id="UP001597393">
    <property type="component" value="Unassembled WGS sequence"/>
</dbReference>
<reference evidence="3" key="1">
    <citation type="journal article" date="2019" name="Int. J. Syst. Evol. Microbiol.">
        <title>The Global Catalogue of Microorganisms (GCM) 10K type strain sequencing project: providing services to taxonomists for standard genome sequencing and annotation.</title>
        <authorList>
            <consortium name="The Broad Institute Genomics Platform"/>
            <consortium name="The Broad Institute Genome Sequencing Center for Infectious Disease"/>
            <person name="Wu L."/>
            <person name="Ma J."/>
        </authorList>
    </citation>
    <scope>NUCLEOTIDE SEQUENCE [LARGE SCALE GENOMIC DNA]</scope>
    <source>
        <strain evidence="3">KCTC 42248</strain>
    </source>
</reference>
<dbReference type="PROSITE" id="PS51257">
    <property type="entry name" value="PROKAR_LIPOPROTEIN"/>
    <property type="match status" value="1"/>
</dbReference>
<gene>
    <name evidence="2" type="ORF">ACFSQ3_13830</name>
</gene>
<comment type="caution">
    <text evidence="2">The sequence shown here is derived from an EMBL/GenBank/DDBJ whole genome shotgun (WGS) entry which is preliminary data.</text>
</comment>
<evidence type="ECO:0000313" key="2">
    <source>
        <dbReference type="EMBL" id="MFD2600031.1"/>
    </source>
</evidence>
<accession>A0ABW5NLR8</accession>
<feature type="signal peptide" evidence="1">
    <location>
        <begin position="1"/>
        <end position="21"/>
    </location>
</feature>
<evidence type="ECO:0000313" key="3">
    <source>
        <dbReference type="Proteomes" id="UP001597393"/>
    </source>
</evidence>
<evidence type="ECO:0008006" key="4">
    <source>
        <dbReference type="Google" id="ProtNLM"/>
    </source>
</evidence>
<proteinExistence type="predicted"/>
<dbReference type="RefSeq" id="WP_380870168.1">
    <property type="nucleotide sequence ID" value="NZ_JBHUMA010000007.1"/>
</dbReference>
<dbReference type="EMBL" id="JBHUMA010000007">
    <property type="protein sequence ID" value="MFD2600031.1"/>
    <property type="molecule type" value="Genomic_DNA"/>
</dbReference>
<keyword evidence="3" id="KW-1185">Reference proteome</keyword>